<dbReference type="Pfam" id="PF07883">
    <property type="entry name" value="Cupin_2"/>
    <property type="match status" value="1"/>
</dbReference>
<dbReference type="EMBL" id="CP050066">
    <property type="protein sequence ID" value="QIP05807.1"/>
    <property type="molecule type" value="Genomic_DNA"/>
</dbReference>
<evidence type="ECO:0000313" key="3">
    <source>
        <dbReference type="Proteomes" id="UP000500895"/>
    </source>
</evidence>
<dbReference type="Proteomes" id="UP000500895">
    <property type="component" value="Chromosome"/>
</dbReference>
<accession>A0A6G9A010</accession>
<dbReference type="Gene3D" id="2.60.120.10">
    <property type="entry name" value="Jelly Rolls"/>
    <property type="match status" value="1"/>
</dbReference>
<feature type="domain" description="Cupin type-2" evidence="1">
    <location>
        <begin position="45"/>
        <end position="104"/>
    </location>
</feature>
<dbReference type="PANTHER" id="PTHR36440:SF1">
    <property type="entry name" value="PUTATIVE (AFU_ORTHOLOGUE AFUA_8G07350)-RELATED"/>
    <property type="match status" value="1"/>
</dbReference>
<evidence type="ECO:0000259" key="1">
    <source>
        <dbReference type="Pfam" id="PF07883"/>
    </source>
</evidence>
<name>A0A6G9A010_9BRAD</name>
<organism evidence="2 3">
    <name type="scientific">Bradyrhizobium symbiodeficiens</name>
    <dbReference type="NCBI Taxonomy" id="1404367"/>
    <lineage>
        <taxon>Bacteria</taxon>
        <taxon>Pseudomonadati</taxon>
        <taxon>Pseudomonadota</taxon>
        <taxon>Alphaproteobacteria</taxon>
        <taxon>Hyphomicrobiales</taxon>
        <taxon>Nitrobacteraceae</taxon>
        <taxon>Bradyrhizobium</taxon>
    </lineage>
</organism>
<gene>
    <name evidence="2" type="ORF">HAV00_05920</name>
</gene>
<protein>
    <submittedName>
        <fullName evidence="2">Cupin domain-containing protein</fullName>
    </submittedName>
</protein>
<dbReference type="AlphaFoldDB" id="A0A6G9A010"/>
<reference evidence="2 3" key="1">
    <citation type="journal article" date="2020" name="Int. J. Syst. Evol. Microbiol.">
        <title>Description and complete genome sequences of Bradyrhizobium symbiodeficiens sp. nov., a non-symbiotic bacterium associated with legumes native to Canada.</title>
        <authorList>
            <person name="Bromfield E.S.P."/>
            <person name="Cloutier S."/>
            <person name="Nguyen H.D.T."/>
        </authorList>
    </citation>
    <scope>NUCLEOTIDE SEQUENCE [LARGE SCALE GENOMIC DNA]</scope>
    <source>
        <strain evidence="2 3">101S1MB</strain>
    </source>
</reference>
<sequence length="157" mass="17218">MPFSFLHSTHQEPPILIPAIGLDLRVRVPPEMAGGLLTSIETVNAPGYGPPLHRHHETEIFYVLEGRYLFEVDGRRLTAETGDVVTVPGGAAHTFVNITDGPARQFIQIVPGLDAKAFFLGLADVMRDGKLDQAALNAFGKQWHMEFLGPPLKKPAR</sequence>
<proteinExistence type="predicted"/>
<dbReference type="InterPro" id="IPR053146">
    <property type="entry name" value="QDO-like"/>
</dbReference>
<evidence type="ECO:0000313" key="2">
    <source>
        <dbReference type="EMBL" id="QIP05807.1"/>
    </source>
</evidence>
<dbReference type="RefSeq" id="WP_166467073.1">
    <property type="nucleotide sequence ID" value="NZ_CP050066.2"/>
</dbReference>
<dbReference type="InterPro" id="IPR011051">
    <property type="entry name" value="RmlC_Cupin_sf"/>
</dbReference>
<dbReference type="InterPro" id="IPR014710">
    <property type="entry name" value="RmlC-like_jellyroll"/>
</dbReference>
<dbReference type="PANTHER" id="PTHR36440">
    <property type="entry name" value="PUTATIVE (AFU_ORTHOLOGUE AFUA_8G07350)-RELATED"/>
    <property type="match status" value="1"/>
</dbReference>
<dbReference type="SUPFAM" id="SSF51182">
    <property type="entry name" value="RmlC-like cupins"/>
    <property type="match status" value="1"/>
</dbReference>
<dbReference type="InterPro" id="IPR013096">
    <property type="entry name" value="Cupin_2"/>
</dbReference>